<keyword evidence="1" id="KW-0175">Coiled coil</keyword>
<evidence type="ECO:0000313" key="6">
    <source>
        <dbReference type="Proteomes" id="UP000265120"/>
    </source>
</evidence>
<dbReference type="KEGG" id="csem:103397936"/>
<dbReference type="PANTHER" id="PTHR46760:SF1">
    <property type="entry name" value="TRANSCRIPTION TERMINATION FACTOR 1"/>
    <property type="match status" value="1"/>
</dbReference>
<dbReference type="FunFam" id="1.10.10.60:FF:000480">
    <property type="entry name" value="Si:ch73-376l24.4"/>
    <property type="match status" value="1"/>
</dbReference>
<evidence type="ECO:0000313" key="5">
    <source>
        <dbReference type="Ensembl" id="ENSCSEP00000012487.1"/>
    </source>
</evidence>
<name>A0A3P8VDL7_CYNSE</name>
<organism evidence="5 6">
    <name type="scientific">Cynoglossus semilaevis</name>
    <name type="common">Tongue sole</name>
    <dbReference type="NCBI Taxonomy" id="244447"/>
    <lineage>
        <taxon>Eukaryota</taxon>
        <taxon>Metazoa</taxon>
        <taxon>Chordata</taxon>
        <taxon>Craniata</taxon>
        <taxon>Vertebrata</taxon>
        <taxon>Euteleostomi</taxon>
        <taxon>Actinopterygii</taxon>
        <taxon>Neopterygii</taxon>
        <taxon>Teleostei</taxon>
        <taxon>Neoteleostei</taxon>
        <taxon>Acanthomorphata</taxon>
        <taxon>Carangaria</taxon>
        <taxon>Pleuronectiformes</taxon>
        <taxon>Pleuronectoidei</taxon>
        <taxon>Cynoglossidae</taxon>
        <taxon>Cynoglossinae</taxon>
        <taxon>Cynoglossus</taxon>
    </lineage>
</organism>
<dbReference type="Ensembl" id="ENSCSET00000012637.1">
    <property type="protein sequence ID" value="ENSCSEP00000012487.1"/>
    <property type="gene ID" value="ENSCSEG00000008070.1"/>
</dbReference>
<dbReference type="Proteomes" id="UP000265120">
    <property type="component" value="Chromosome Z"/>
</dbReference>
<reference evidence="5" key="3">
    <citation type="submission" date="2025-09" db="UniProtKB">
        <authorList>
            <consortium name="Ensembl"/>
        </authorList>
    </citation>
    <scope>IDENTIFICATION</scope>
</reference>
<accession>A0A3P8VDL7</accession>
<dbReference type="Gene3D" id="1.10.10.60">
    <property type="entry name" value="Homeodomain-like"/>
    <property type="match status" value="2"/>
</dbReference>
<dbReference type="OrthoDB" id="5812619at2759"/>
<dbReference type="OMA" id="PHIRRKC"/>
<dbReference type="PROSITE" id="PS50090">
    <property type="entry name" value="MYB_LIKE"/>
    <property type="match status" value="1"/>
</dbReference>
<dbReference type="STRING" id="244447.ENSCSEP00000012487"/>
<keyword evidence="6" id="KW-1185">Reference proteome</keyword>
<dbReference type="InParanoid" id="A0A3P8VDL7"/>
<proteinExistence type="predicted"/>
<dbReference type="InterPro" id="IPR001005">
    <property type="entry name" value="SANT/Myb"/>
</dbReference>
<dbReference type="GeneID" id="103397936"/>
<feature type="compositionally biased region" description="Acidic residues" evidence="2">
    <location>
        <begin position="85"/>
        <end position="99"/>
    </location>
</feature>
<dbReference type="InterPro" id="IPR017930">
    <property type="entry name" value="Myb_dom"/>
</dbReference>
<dbReference type="InterPro" id="IPR009057">
    <property type="entry name" value="Homeodomain-like_sf"/>
</dbReference>
<dbReference type="RefSeq" id="XP_008334601.1">
    <property type="nucleotide sequence ID" value="XM_008336379.3"/>
</dbReference>
<evidence type="ECO:0000259" key="4">
    <source>
        <dbReference type="PROSITE" id="PS51294"/>
    </source>
</evidence>
<evidence type="ECO:0000256" key="1">
    <source>
        <dbReference type="SAM" id="Coils"/>
    </source>
</evidence>
<feature type="region of interest" description="Disordered" evidence="2">
    <location>
        <begin position="1"/>
        <end position="106"/>
    </location>
</feature>
<dbReference type="PROSITE" id="PS51294">
    <property type="entry name" value="HTH_MYB"/>
    <property type="match status" value="1"/>
</dbReference>
<dbReference type="SMART" id="SM00717">
    <property type="entry name" value="SANT"/>
    <property type="match status" value="3"/>
</dbReference>
<feature type="domain" description="HTH myb-type" evidence="4">
    <location>
        <begin position="329"/>
        <end position="356"/>
    </location>
</feature>
<sequence length="513" mass="59386">MNSPEGSLSSTPKKSKKKRKRSLSPERAPVAVDIDTTEKVKNSKKKKLKESRGLSNVSPADAHVEVNSQKKKKKKKKKEIHEERGENEEDTEEPADEGENVNKETWCEPVTEDYDELEELQEFIPNVKKRSVEEINKLLRYDLQRFRDFKAQGISVRNGRCTEEETQRIRKNVSDFQVLTGITSATQLFFPERFKEQTAHTKKLRVQHRFFERIAEGIPRTCHQVYVRAKKLFDDRNHMGRFTEDEISSLVKLQTLHGNDWKTIAAKMGRSIYALEKRFATLVQGHGSWSSDEESKLKEALRAHLKIVAEQNPEGSRLTREQLCNNLPWKKISQQVGTRSWCQCRLKWFSILKTKLSSIGSTFKKGPEGIQAKINLINTLYNKGVDDAALIDWDEVAQCVGNATPVCLQKTFHRLKVSRVHHWTKLTCGEIIDILHDREVPLLVEQLRKMKEARQEQQQQKIEEDSEEERYLLSDIFASSTEHKDYVEVENTDSTLQLSREPAVKFKKLSSKK</sequence>
<evidence type="ECO:0000256" key="2">
    <source>
        <dbReference type="SAM" id="MobiDB-lite"/>
    </source>
</evidence>
<dbReference type="PANTHER" id="PTHR46760">
    <property type="entry name" value="TRANSCRIPTION TERMINATION FACTOR 1"/>
    <property type="match status" value="1"/>
</dbReference>
<feature type="compositionally biased region" description="Basic residues" evidence="2">
    <location>
        <begin position="69"/>
        <end position="78"/>
    </location>
</feature>
<dbReference type="GeneTree" id="ENSGT00940000159729"/>
<dbReference type="GO" id="GO:0006363">
    <property type="term" value="P:termination of RNA polymerase I transcription"/>
    <property type="evidence" value="ECO:0007669"/>
    <property type="project" value="TreeGrafter"/>
</dbReference>
<dbReference type="CDD" id="cd00167">
    <property type="entry name" value="SANT"/>
    <property type="match status" value="2"/>
</dbReference>
<dbReference type="Pfam" id="PF00249">
    <property type="entry name" value="Myb_DNA-binding"/>
    <property type="match status" value="1"/>
</dbReference>
<reference evidence="5 6" key="1">
    <citation type="journal article" date="2014" name="Nat. Genet.">
        <title>Whole-genome sequence of a flatfish provides insights into ZW sex chromosome evolution and adaptation to a benthic lifestyle.</title>
        <authorList>
            <person name="Chen S."/>
            <person name="Zhang G."/>
            <person name="Shao C."/>
            <person name="Huang Q."/>
            <person name="Liu G."/>
            <person name="Zhang P."/>
            <person name="Song W."/>
            <person name="An N."/>
            <person name="Chalopin D."/>
            <person name="Volff J.N."/>
            <person name="Hong Y."/>
            <person name="Li Q."/>
            <person name="Sha Z."/>
            <person name="Zhou H."/>
            <person name="Xie M."/>
            <person name="Yu Q."/>
            <person name="Liu Y."/>
            <person name="Xiang H."/>
            <person name="Wang N."/>
            <person name="Wu K."/>
            <person name="Yang C."/>
            <person name="Zhou Q."/>
            <person name="Liao X."/>
            <person name="Yang L."/>
            <person name="Hu Q."/>
            <person name="Zhang J."/>
            <person name="Meng L."/>
            <person name="Jin L."/>
            <person name="Tian Y."/>
            <person name="Lian J."/>
            <person name="Yang J."/>
            <person name="Miao G."/>
            <person name="Liu S."/>
            <person name="Liang Z."/>
            <person name="Yan F."/>
            <person name="Li Y."/>
            <person name="Sun B."/>
            <person name="Zhang H."/>
            <person name="Zhang J."/>
            <person name="Zhu Y."/>
            <person name="Du M."/>
            <person name="Zhao Y."/>
            <person name="Schartl M."/>
            <person name="Tang Q."/>
            <person name="Wang J."/>
        </authorList>
    </citation>
    <scope>NUCLEOTIDE SEQUENCE</scope>
</reference>
<feature type="coiled-coil region" evidence="1">
    <location>
        <begin position="443"/>
        <end position="470"/>
    </location>
</feature>
<dbReference type="AlphaFoldDB" id="A0A3P8VDL7"/>
<feature type="domain" description="Myb-like" evidence="3">
    <location>
        <begin position="287"/>
        <end position="352"/>
    </location>
</feature>
<dbReference type="SUPFAM" id="SSF46689">
    <property type="entry name" value="Homeodomain-like"/>
    <property type="match status" value="2"/>
</dbReference>
<dbReference type="GO" id="GO:0003682">
    <property type="term" value="F:chromatin binding"/>
    <property type="evidence" value="ECO:0007669"/>
    <property type="project" value="TreeGrafter"/>
</dbReference>
<reference evidence="5" key="2">
    <citation type="submission" date="2025-08" db="UniProtKB">
        <authorList>
            <consortium name="Ensembl"/>
        </authorList>
    </citation>
    <scope>IDENTIFICATION</scope>
</reference>
<feature type="compositionally biased region" description="Basic residues" evidence="2">
    <location>
        <begin position="13"/>
        <end position="22"/>
    </location>
</feature>
<dbReference type="GO" id="GO:0005730">
    <property type="term" value="C:nucleolus"/>
    <property type="evidence" value="ECO:0007669"/>
    <property type="project" value="TreeGrafter"/>
</dbReference>
<protein>
    <submittedName>
        <fullName evidence="5">Transcription termination factor 1</fullName>
    </submittedName>
</protein>
<evidence type="ECO:0000259" key="3">
    <source>
        <dbReference type="PROSITE" id="PS50090"/>
    </source>
</evidence>
<dbReference type="RefSeq" id="XP_008334600.1">
    <property type="nucleotide sequence ID" value="XM_008336378.3"/>
</dbReference>
<dbReference type="InterPro" id="IPR053078">
    <property type="entry name" value="TTF1-like"/>
</dbReference>
<dbReference type="FunCoup" id="A0A3P8VDL7">
    <property type="interactions" value="302"/>
</dbReference>